<dbReference type="RefSeq" id="WP_345454836.1">
    <property type="nucleotide sequence ID" value="NZ_BAABRV010000005.1"/>
</dbReference>
<dbReference type="InterPro" id="IPR036388">
    <property type="entry name" value="WH-like_DNA-bd_sf"/>
</dbReference>
<reference evidence="2 3" key="1">
    <citation type="submission" date="2024-02" db="EMBL/GenBank/DDBJ databases">
        <title>Deinococcus aluminii NBRC 112889.</title>
        <authorList>
            <person name="Ichikawa N."/>
            <person name="Katano-Makiyama Y."/>
            <person name="Hidaka K."/>
        </authorList>
    </citation>
    <scope>NUCLEOTIDE SEQUENCE [LARGE SCALE GENOMIC DNA]</scope>
    <source>
        <strain evidence="2 3">NBRC 112889</strain>
    </source>
</reference>
<dbReference type="Pfam" id="PF12802">
    <property type="entry name" value="MarR_2"/>
    <property type="match status" value="1"/>
</dbReference>
<organism evidence="2 3">
    <name type="scientific">Deinococcus aluminii</name>
    <dbReference type="NCBI Taxonomy" id="1656885"/>
    <lineage>
        <taxon>Bacteria</taxon>
        <taxon>Thermotogati</taxon>
        <taxon>Deinococcota</taxon>
        <taxon>Deinococci</taxon>
        <taxon>Deinococcales</taxon>
        <taxon>Deinococcaceae</taxon>
        <taxon>Deinococcus</taxon>
    </lineage>
</organism>
<accession>A0ABP9XF12</accession>
<protein>
    <recommendedName>
        <fullName evidence="1">HTH marR-type domain-containing protein</fullName>
    </recommendedName>
</protein>
<dbReference type="Proteomes" id="UP001404956">
    <property type="component" value="Unassembled WGS sequence"/>
</dbReference>
<dbReference type="InterPro" id="IPR036390">
    <property type="entry name" value="WH_DNA-bd_sf"/>
</dbReference>
<sequence length="141" mass="14986">MTAPALSPLSSLHALGALMDGPVSSGDLAVATGLPRPQTVQLVRLLQGAGLVLRASDRVATCTLHTLPVLPRPTDRITTQLILAQVDLHRTLPALEAATGLPRALIGDTLRRAWLRGEVRCLCVGHLPVFERAPRTVQPAM</sequence>
<evidence type="ECO:0000313" key="2">
    <source>
        <dbReference type="EMBL" id="GAA5533952.1"/>
    </source>
</evidence>
<dbReference type="EMBL" id="BAABRV010000005">
    <property type="protein sequence ID" value="GAA5533952.1"/>
    <property type="molecule type" value="Genomic_DNA"/>
</dbReference>
<dbReference type="SUPFAM" id="SSF46785">
    <property type="entry name" value="Winged helix' DNA-binding domain"/>
    <property type="match status" value="1"/>
</dbReference>
<keyword evidence="3" id="KW-1185">Reference proteome</keyword>
<feature type="domain" description="HTH marR-type" evidence="1">
    <location>
        <begin position="11"/>
        <end position="56"/>
    </location>
</feature>
<evidence type="ECO:0000259" key="1">
    <source>
        <dbReference type="Pfam" id="PF12802"/>
    </source>
</evidence>
<gene>
    <name evidence="2" type="ORF">Dalu01_02360</name>
</gene>
<dbReference type="Gene3D" id="1.10.10.10">
    <property type="entry name" value="Winged helix-like DNA-binding domain superfamily/Winged helix DNA-binding domain"/>
    <property type="match status" value="1"/>
</dbReference>
<proteinExistence type="predicted"/>
<comment type="caution">
    <text evidence="2">The sequence shown here is derived from an EMBL/GenBank/DDBJ whole genome shotgun (WGS) entry which is preliminary data.</text>
</comment>
<dbReference type="InterPro" id="IPR000835">
    <property type="entry name" value="HTH_MarR-typ"/>
</dbReference>
<evidence type="ECO:0000313" key="3">
    <source>
        <dbReference type="Proteomes" id="UP001404956"/>
    </source>
</evidence>
<name>A0ABP9XF12_9DEIO</name>